<dbReference type="EnsemblPlants" id="KQL01831">
    <property type="protein sequence ID" value="KQL01831"/>
    <property type="gene ID" value="SETIT_016013mg"/>
</dbReference>
<proteinExistence type="predicted"/>
<reference evidence="1" key="2">
    <citation type="submission" date="2018-08" db="UniProtKB">
        <authorList>
            <consortium name="EnsemblPlants"/>
        </authorList>
    </citation>
    <scope>IDENTIFICATION</scope>
    <source>
        <strain evidence="1">Yugu1</strain>
    </source>
</reference>
<evidence type="ECO:0000313" key="1">
    <source>
        <dbReference type="EnsemblPlants" id="KQL01831"/>
    </source>
</evidence>
<sequence length="42" mass="4683">MIWHSRLDEPVNLILWKRSLASTPVPATAPGAPTFDTFCSKQ</sequence>
<dbReference type="EMBL" id="AGNK02003863">
    <property type="status" value="NOT_ANNOTATED_CDS"/>
    <property type="molecule type" value="Genomic_DNA"/>
</dbReference>
<keyword evidence="2" id="KW-1185">Reference proteome</keyword>
<dbReference type="HOGENOM" id="CLU_3261479_0_0_1"/>
<dbReference type="Proteomes" id="UP000004995">
    <property type="component" value="Unassembled WGS sequence"/>
</dbReference>
<dbReference type="Gramene" id="KQL01831">
    <property type="protein sequence ID" value="KQL01831"/>
    <property type="gene ID" value="SETIT_016013mg"/>
</dbReference>
<protein>
    <submittedName>
        <fullName evidence="1">Uncharacterized protein</fullName>
    </submittedName>
</protein>
<accession>K3YP21</accession>
<dbReference type="InParanoid" id="K3YP21"/>
<dbReference type="AlphaFoldDB" id="K3YP21"/>
<evidence type="ECO:0000313" key="2">
    <source>
        <dbReference type="Proteomes" id="UP000004995"/>
    </source>
</evidence>
<name>K3YP21_SETIT</name>
<organism evidence="1 2">
    <name type="scientific">Setaria italica</name>
    <name type="common">Foxtail millet</name>
    <name type="synonym">Panicum italicum</name>
    <dbReference type="NCBI Taxonomy" id="4555"/>
    <lineage>
        <taxon>Eukaryota</taxon>
        <taxon>Viridiplantae</taxon>
        <taxon>Streptophyta</taxon>
        <taxon>Embryophyta</taxon>
        <taxon>Tracheophyta</taxon>
        <taxon>Spermatophyta</taxon>
        <taxon>Magnoliopsida</taxon>
        <taxon>Liliopsida</taxon>
        <taxon>Poales</taxon>
        <taxon>Poaceae</taxon>
        <taxon>PACMAD clade</taxon>
        <taxon>Panicoideae</taxon>
        <taxon>Panicodae</taxon>
        <taxon>Paniceae</taxon>
        <taxon>Cenchrinae</taxon>
        <taxon>Setaria</taxon>
    </lineage>
</organism>
<reference evidence="2" key="1">
    <citation type="journal article" date="2012" name="Nat. Biotechnol.">
        <title>Reference genome sequence of the model plant Setaria.</title>
        <authorList>
            <person name="Bennetzen J.L."/>
            <person name="Schmutz J."/>
            <person name="Wang H."/>
            <person name="Percifield R."/>
            <person name="Hawkins J."/>
            <person name="Pontaroli A.C."/>
            <person name="Estep M."/>
            <person name="Feng L."/>
            <person name="Vaughn J.N."/>
            <person name="Grimwood J."/>
            <person name="Jenkins J."/>
            <person name="Barry K."/>
            <person name="Lindquist E."/>
            <person name="Hellsten U."/>
            <person name="Deshpande S."/>
            <person name="Wang X."/>
            <person name="Wu X."/>
            <person name="Mitros T."/>
            <person name="Triplett J."/>
            <person name="Yang X."/>
            <person name="Ye C.Y."/>
            <person name="Mauro-Herrera M."/>
            <person name="Wang L."/>
            <person name="Li P."/>
            <person name="Sharma M."/>
            <person name="Sharma R."/>
            <person name="Ronald P.C."/>
            <person name="Panaud O."/>
            <person name="Kellogg E.A."/>
            <person name="Brutnell T.P."/>
            <person name="Doust A.N."/>
            <person name="Tuskan G.A."/>
            <person name="Rokhsar D."/>
            <person name="Devos K.M."/>
        </authorList>
    </citation>
    <scope>NUCLEOTIDE SEQUENCE [LARGE SCALE GENOMIC DNA]</scope>
    <source>
        <strain evidence="2">cv. Yugu1</strain>
    </source>
</reference>